<evidence type="ECO:0000256" key="10">
    <source>
        <dbReference type="ARBA" id="ARBA00022833"/>
    </source>
</evidence>
<evidence type="ECO:0000313" key="20">
    <source>
        <dbReference type="Proteomes" id="UP000005220"/>
    </source>
</evidence>
<comment type="similarity">
    <text evidence="3 16">Belongs to the peptidase M14 family.</text>
</comment>
<keyword evidence="9" id="KW-0378">Hydrolase</keyword>
<dbReference type="PROSITE" id="PS00132">
    <property type="entry name" value="CARBOXYPEPT_ZN_1"/>
    <property type="match status" value="1"/>
</dbReference>
<keyword evidence="7" id="KW-0479">Metal-binding</keyword>
<evidence type="ECO:0000256" key="14">
    <source>
        <dbReference type="ARBA" id="ARBA00026187"/>
    </source>
</evidence>
<dbReference type="PRINTS" id="PR00765">
    <property type="entry name" value="CRBOXYPTASEA"/>
</dbReference>
<reference evidence="19 20" key="1">
    <citation type="journal article" date="2011" name="Proc. Natl. Acad. Sci. U.S.A.">
        <title>Evolutionary erosion of yeast sex chromosomes by mating-type switching accidents.</title>
        <authorList>
            <person name="Gordon J.L."/>
            <person name="Armisen D."/>
            <person name="Proux-Wera E."/>
            <person name="Oheigeartaigh S.S."/>
            <person name="Byrne K.P."/>
            <person name="Wolfe K.H."/>
        </authorList>
    </citation>
    <scope>NUCLEOTIDE SEQUENCE [LARGE SCALE GENOMIC DNA]</scope>
    <source>
        <strain evidence="20">ATCC 22294 / BCRC 22015 / CBS 2517 / CECT 1963 / NBRC 1671 / NRRL Y-8276</strain>
    </source>
</reference>
<sequence>MVRILLFPFIWCMARAAFVSRRRDEMKDYSNYVVYRFYDKFDTLQLPTTDHDVWSVNEQFTDVKLPKNVKLDAHWNYTVLIKDLNNAIRETYPMESMGDESSIFSLSDLDESFFNGYKDLKTIYLWFDYLHSTFPDLVSVQSIGRTHEGNDLKILKISNNPKENKKTIVVTGGIHAREWITVSTACYVMQQLLHNYKDHVRNVERHFLEKFNYVFIPVINPDGYSYTWETDRLWRKNRQDTYISSCKGIDIETSFNYKWSNNKVNSFPCDENYNGEHAFHAIESQLINSFLFENSPVKYHGFLDFHSYSQEILYPYTFSCDTTPNNYENLVEVSFGISKSIKQTSGKVYDVIAACKDAGSDLTPGMGAGSILDYMYHNEVQWSLQLKLRDTGNHGFLLPSKFIKPVGNEMYNAFRYYCEFLVDPELTVN</sequence>
<dbReference type="PROSITE" id="PS00133">
    <property type="entry name" value="CARBOXYPEPT_ZN_2"/>
    <property type="match status" value="1"/>
</dbReference>
<dbReference type="OrthoDB" id="3626597at2759"/>
<protein>
    <recommendedName>
        <fullName evidence="14">Inactive metallocarboxypeptidase ECM14</fullName>
    </recommendedName>
    <alternativeName>
        <fullName evidence="15">Inactive metallocarboxypeptidase ecm14</fullName>
    </alternativeName>
</protein>
<comment type="function">
    <text evidence="13">Inactive carboxypeptidase that may play a role in cell wall organization and biogenesis.</text>
</comment>
<feature type="chain" id="PRO_5003559989" description="Inactive metallocarboxypeptidase ECM14" evidence="17">
    <location>
        <begin position="17"/>
        <end position="429"/>
    </location>
</feature>
<evidence type="ECO:0000256" key="9">
    <source>
        <dbReference type="ARBA" id="ARBA00022801"/>
    </source>
</evidence>
<dbReference type="Gene3D" id="3.40.630.10">
    <property type="entry name" value="Zn peptidases"/>
    <property type="match status" value="1"/>
</dbReference>
<dbReference type="PANTHER" id="PTHR11705">
    <property type="entry name" value="PROTEASE FAMILY M14 CARBOXYPEPTIDASE A,B"/>
    <property type="match status" value="1"/>
</dbReference>
<dbReference type="KEGG" id="kaf:KAFR_0F00560"/>
<evidence type="ECO:0000313" key="19">
    <source>
        <dbReference type="EMBL" id="CCF58653.1"/>
    </source>
</evidence>
<keyword evidence="10" id="KW-0862">Zinc</keyword>
<keyword evidence="8 17" id="KW-0732">Signal</keyword>
<dbReference type="SMART" id="SM00631">
    <property type="entry name" value="Zn_pept"/>
    <property type="match status" value="1"/>
</dbReference>
<accession>H2AWA3</accession>
<gene>
    <name evidence="19" type="primary">KAFR0F00560</name>
    <name evidence="19" type="ORF">KAFR_0F00560</name>
</gene>
<name>H2AWA3_KAZAF</name>
<evidence type="ECO:0000256" key="12">
    <source>
        <dbReference type="ARBA" id="ARBA00023157"/>
    </source>
</evidence>
<keyword evidence="20" id="KW-1185">Reference proteome</keyword>
<dbReference type="InParanoid" id="H2AWA3"/>
<feature type="domain" description="Peptidase M14" evidence="18">
    <location>
        <begin position="116"/>
        <end position="421"/>
    </location>
</feature>
<dbReference type="GO" id="GO:0006508">
    <property type="term" value="P:proteolysis"/>
    <property type="evidence" value="ECO:0007669"/>
    <property type="project" value="UniProtKB-KW"/>
</dbReference>
<keyword evidence="6" id="KW-0645">Protease</keyword>
<organism evidence="19 20">
    <name type="scientific">Kazachstania africana (strain ATCC 22294 / BCRC 22015 / CBS 2517 / CECT 1963 / NBRC 1671 / NRRL Y-8276)</name>
    <name type="common">Yeast</name>
    <name type="synonym">Kluyveromyces africanus</name>
    <dbReference type="NCBI Taxonomy" id="1071382"/>
    <lineage>
        <taxon>Eukaryota</taxon>
        <taxon>Fungi</taxon>
        <taxon>Dikarya</taxon>
        <taxon>Ascomycota</taxon>
        <taxon>Saccharomycotina</taxon>
        <taxon>Saccharomycetes</taxon>
        <taxon>Saccharomycetales</taxon>
        <taxon>Saccharomycetaceae</taxon>
        <taxon>Kazachstania</taxon>
    </lineage>
</organism>
<evidence type="ECO:0000256" key="3">
    <source>
        <dbReference type="ARBA" id="ARBA00005988"/>
    </source>
</evidence>
<evidence type="ECO:0000256" key="15">
    <source>
        <dbReference type="ARBA" id="ARBA00026213"/>
    </source>
</evidence>
<comment type="caution">
    <text evidence="16">Lacks conserved residue(s) required for the propagation of feature annotation.</text>
</comment>
<dbReference type="InterPro" id="IPR057247">
    <property type="entry name" value="CARBOXYPEPT_ZN_2"/>
</dbReference>
<dbReference type="GO" id="GO:0008270">
    <property type="term" value="F:zinc ion binding"/>
    <property type="evidence" value="ECO:0007669"/>
    <property type="project" value="InterPro"/>
</dbReference>
<evidence type="ECO:0000256" key="13">
    <source>
        <dbReference type="ARBA" id="ARBA00025210"/>
    </source>
</evidence>
<dbReference type="STRING" id="1071382.H2AWA3"/>
<dbReference type="InterPro" id="IPR057246">
    <property type="entry name" value="CARBOXYPEPT_ZN_1"/>
</dbReference>
<evidence type="ECO:0000256" key="1">
    <source>
        <dbReference type="ARBA" id="ARBA00001947"/>
    </source>
</evidence>
<dbReference type="GO" id="GO:0005576">
    <property type="term" value="C:extracellular region"/>
    <property type="evidence" value="ECO:0007669"/>
    <property type="project" value="UniProtKB-SubCell"/>
</dbReference>
<evidence type="ECO:0000256" key="7">
    <source>
        <dbReference type="ARBA" id="ARBA00022723"/>
    </source>
</evidence>
<evidence type="ECO:0000256" key="6">
    <source>
        <dbReference type="ARBA" id="ARBA00022670"/>
    </source>
</evidence>
<feature type="signal peptide" evidence="17">
    <location>
        <begin position="1"/>
        <end position="16"/>
    </location>
</feature>
<comment type="cofactor">
    <cofactor evidence="1">
        <name>Zn(2+)</name>
        <dbReference type="ChEBI" id="CHEBI:29105"/>
    </cofactor>
</comment>
<dbReference type="EMBL" id="HE650826">
    <property type="protein sequence ID" value="CCF58653.1"/>
    <property type="molecule type" value="Genomic_DNA"/>
</dbReference>
<keyword evidence="12" id="KW-1015">Disulfide bond</keyword>
<evidence type="ECO:0000256" key="4">
    <source>
        <dbReference type="ARBA" id="ARBA00022525"/>
    </source>
</evidence>
<dbReference type="InterPro" id="IPR000834">
    <property type="entry name" value="Peptidase_M14"/>
</dbReference>
<comment type="subcellular location">
    <subcellularLocation>
        <location evidence="2">Secreted</location>
    </subcellularLocation>
</comment>
<proteinExistence type="inferred from homology"/>
<keyword evidence="5" id="KW-0121">Carboxypeptidase</keyword>
<evidence type="ECO:0000256" key="17">
    <source>
        <dbReference type="SAM" id="SignalP"/>
    </source>
</evidence>
<evidence type="ECO:0000256" key="11">
    <source>
        <dbReference type="ARBA" id="ARBA00023049"/>
    </source>
</evidence>
<dbReference type="GeneID" id="13884121"/>
<dbReference type="GO" id="GO:0004181">
    <property type="term" value="F:metallocarboxypeptidase activity"/>
    <property type="evidence" value="ECO:0007669"/>
    <property type="project" value="InterPro"/>
</dbReference>
<dbReference type="FunCoup" id="H2AWA3">
    <property type="interactions" value="902"/>
</dbReference>
<evidence type="ECO:0000259" key="18">
    <source>
        <dbReference type="PROSITE" id="PS52035"/>
    </source>
</evidence>
<evidence type="ECO:0000256" key="5">
    <source>
        <dbReference type="ARBA" id="ARBA00022645"/>
    </source>
</evidence>
<dbReference type="Proteomes" id="UP000005220">
    <property type="component" value="Chromosome 6"/>
</dbReference>
<dbReference type="FunFam" id="3.40.630.10:FF:000084">
    <property type="entry name" value="Carboxypeptidase B2"/>
    <property type="match status" value="1"/>
</dbReference>
<evidence type="ECO:0000256" key="2">
    <source>
        <dbReference type="ARBA" id="ARBA00004613"/>
    </source>
</evidence>
<dbReference type="Pfam" id="PF00246">
    <property type="entry name" value="Peptidase_M14"/>
    <property type="match status" value="1"/>
</dbReference>
<dbReference type="HOGENOM" id="CLU_019326_1_0_1"/>
<dbReference type="PANTHER" id="PTHR11705:SF147">
    <property type="entry name" value="INACTIVE METALLOCARBOXYPEPTIDASE ECM14"/>
    <property type="match status" value="1"/>
</dbReference>
<keyword evidence="4" id="KW-0964">Secreted</keyword>
<evidence type="ECO:0000256" key="8">
    <source>
        <dbReference type="ARBA" id="ARBA00022729"/>
    </source>
</evidence>
<evidence type="ECO:0000256" key="16">
    <source>
        <dbReference type="PROSITE-ProRule" id="PRU01379"/>
    </source>
</evidence>
<dbReference type="SUPFAM" id="SSF53187">
    <property type="entry name" value="Zn-dependent exopeptidases"/>
    <property type="match status" value="1"/>
</dbReference>
<dbReference type="PROSITE" id="PS52035">
    <property type="entry name" value="PEPTIDASE_M14"/>
    <property type="match status" value="1"/>
</dbReference>
<dbReference type="RefSeq" id="XP_003957788.1">
    <property type="nucleotide sequence ID" value="XM_003957739.1"/>
</dbReference>
<dbReference type="AlphaFoldDB" id="H2AWA3"/>
<dbReference type="CDD" id="cd03860">
    <property type="entry name" value="M14_CP_A-B_like"/>
    <property type="match status" value="1"/>
</dbReference>
<dbReference type="eggNOG" id="KOG2650">
    <property type="taxonomic scope" value="Eukaryota"/>
</dbReference>
<keyword evidence="11" id="KW-0482">Metalloprotease</keyword>